<proteinExistence type="predicted"/>
<reference evidence="2 3" key="1">
    <citation type="submission" date="2019-03" db="EMBL/GenBank/DDBJ databases">
        <title>Whole genome sequence of a novel Rubrobacter taiwanensis strain, isolated from Yellowstone National Park.</title>
        <authorList>
            <person name="Freed S."/>
            <person name="Ramaley R.F."/>
            <person name="Kyndt J.A."/>
        </authorList>
    </citation>
    <scope>NUCLEOTIDE SEQUENCE [LARGE SCALE GENOMIC DNA]</scope>
    <source>
        <strain evidence="2 3">Yellowstone</strain>
    </source>
</reference>
<dbReference type="GO" id="GO:0016209">
    <property type="term" value="F:antioxidant activity"/>
    <property type="evidence" value="ECO:0007669"/>
    <property type="project" value="InterPro"/>
</dbReference>
<dbReference type="SUPFAM" id="SSF52833">
    <property type="entry name" value="Thioredoxin-like"/>
    <property type="match status" value="1"/>
</dbReference>
<dbReference type="InterPro" id="IPR047262">
    <property type="entry name" value="PRX-like1"/>
</dbReference>
<evidence type="ECO:0000313" key="3">
    <source>
        <dbReference type="Proteomes" id="UP000295244"/>
    </source>
</evidence>
<dbReference type="PANTHER" id="PTHR43640">
    <property type="entry name" value="OS07G0260300 PROTEIN"/>
    <property type="match status" value="1"/>
</dbReference>
<dbReference type="Pfam" id="PF00578">
    <property type="entry name" value="AhpC-TSA"/>
    <property type="match status" value="1"/>
</dbReference>
<dbReference type="GO" id="GO:0016491">
    <property type="term" value="F:oxidoreductase activity"/>
    <property type="evidence" value="ECO:0007669"/>
    <property type="project" value="InterPro"/>
</dbReference>
<name>A0A4R1BQW8_9ACTN</name>
<dbReference type="InterPro" id="IPR036249">
    <property type="entry name" value="Thioredoxin-like_sf"/>
</dbReference>
<dbReference type="InterPro" id="IPR000866">
    <property type="entry name" value="AhpC/TSA"/>
</dbReference>
<dbReference type="PROSITE" id="PS51352">
    <property type="entry name" value="THIOREDOXIN_2"/>
    <property type="match status" value="1"/>
</dbReference>
<dbReference type="EMBL" id="SKBU01000007">
    <property type="protein sequence ID" value="TCJ19686.1"/>
    <property type="molecule type" value="Genomic_DNA"/>
</dbReference>
<sequence length="177" mass="20029">MANIRIGDNAIPFNLPGVDGRKYLLSDYDDREAVAVIFTCNHCPYARAWEDRLVQIQADYAGRGVQLIAINSNDASKYPDDSFEKMKERAEEKGFNFPYLHDEDQEVARAYGAERTPEVFLFDADGILRYHGTVDDNYEDPEAVREAYLRDAIEAVLEGREPATAETAPVGCTIKWK</sequence>
<accession>A0A4R1BQW8</accession>
<dbReference type="PANTHER" id="PTHR43640:SF1">
    <property type="entry name" value="THIOREDOXIN-DEPENDENT PEROXIREDOXIN"/>
    <property type="match status" value="1"/>
</dbReference>
<organism evidence="2 3">
    <name type="scientific">Rubrobacter taiwanensis</name>
    <dbReference type="NCBI Taxonomy" id="185139"/>
    <lineage>
        <taxon>Bacteria</taxon>
        <taxon>Bacillati</taxon>
        <taxon>Actinomycetota</taxon>
        <taxon>Rubrobacteria</taxon>
        <taxon>Rubrobacterales</taxon>
        <taxon>Rubrobacteraceae</taxon>
        <taxon>Rubrobacter</taxon>
    </lineage>
</organism>
<dbReference type="RefSeq" id="WP_132688841.1">
    <property type="nucleotide sequence ID" value="NZ_SKBU01000007.1"/>
</dbReference>
<keyword evidence="3" id="KW-1185">Reference proteome</keyword>
<dbReference type="AlphaFoldDB" id="A0A4R1BQW8"/>
<dbReference type="InterPro" id="IPR013766">
    <property type="entry name" value="Thioredoxin_domain"/>
</dbReference>
<dbReference type="CDD" id="cd02969">
    <property type="entry name" value="PRX_like1"/>
    <property type="match status" value="1"/>
</dbReference>
<dbReference type="Proteomes" id="UP000295244">
    <property type="component" value="Unassembled WGS sequence"/>
</dbReference>
<protein>
    <submittedName>
        <fullName evidence="2">Thioredoxin family protein</fullName>
    </submittedName>
</protein>
<comment type="caution">
    <text evidence="2">The sequence shown here is derived from an EMBL/GenBank/DDBJ whole genome shotgun (WGS) entry which is preliminary data.</text>
</comment>
<evidence type="ECO:0000313" key="2">
    <source>
        <dbReference type="EMBL" id="TCJ19686.1"/>
    </source>
</evidence>
<gene>
    <name evidence="2" type="ORF">E0L93_04055</name>
</gene>
<dbReference type="Gene3D" id="3.40.30.10">
    <property type="entry name" value="Glutaredoxin"/>
    <property type="match status" value="1"/>
</dbReference>
<evidence type="ECO:0000259" key="1">
    <source>
        <dbReference type="PROSITE" id="PS51352"/>
    </source>
</evidence>
<dbReference type="OrthoDB" id="9809746at2"/>
<feature type="domain" description="Thioredoxin" evidence="1">
    <location>
        <begin position="4"/>
        <end position="158"/>
    </location>
</feature>